<dbReference type="SUPFAM" id="SSF52540">
    <property type="entry name" value="P-loop containing nucleoside triphosphate hydrolases"/>
    <property type="match status" value="1"/>
</dbReference>
<feature type="compositionally biased region" description="Basic and acidic residues" evidence="6">
    <location>
        <begin position="181"/>
        <end position="191"/>
    </location>
</feature>
<keyword evidence="4" id="KW-0963">Cytoplasm</keyword>
<dbReference type="SMART" id="SM00129">
    <property type="entry name" value="KISc"/>
    <property type="match status" value="1"/>
</dbReference>
<feature type="region of interest" description="Disordered" evidence="6">
    <location>
        <begin position="172"/>
        <end position="247"/>
    </location>
</feature>
<dbReference type="EMBL" id="JARBDR010000903">
    <property type="protein sequence ID" value="KAJ8303845.1"/>
    <property type="molecule type" value="Genomic_DNA"/>
</dbReference>
<feature type="compositionally biased region" description="Polar residues" evidence="6">
    <location>
        <begin position="1000"/>
        <end position="1015"/>
    </location>
</feature>
<feature type="compositionally biased region" description="Pro residues" evidence="6">
    <location>
        <begin position="933"/>
        <end position="950"/>
    </location>
</feature>
<dbReference type="Gene3D" id="1.10.150.50">
    <property type="entry name" value="Transcription Factor, Ets-1"/>
    <property type="match status" value="1"/>
</dbReference>
<feature type="compositionally biased region" description="Basic and acidic residues" evidence="6">
    <location>
        <begin position="981"/>
        <end position="999"/>
    </location>
</feature>
<evidence type="ECO:0000256" key="2">
    <source>
        <dbReference type="ARBA" id="ARBA00022741"/>
    </source>
</evidence>
<dbReference type="Gene3D" id="3.40.850.10">
    <property type="entry name" value="Kinesin motor domain"/>
    <property type="match status" value="1"/>
</dbReference>
<feature type="compositionally biased region" description="Polar residues" evidence="6">
    <location>
        <begin position="677"/>
        <end position="691"/>
    </location>
</feature>
<evidence type="ECO:0000256" key="5">
    <source>
        <dbReference type="PROSITE-ProRule" id="PRU00283"/>
    </source>
</evidence>
<feature type="binding site" evidence="5">
    <location>
        <begin position="318"/>
        <end position="325"/>
    </location>
    <ligand>
        <name>ATP</name>
        <dbReference type="ChEBI" id="CHEBI:30616"/>
    </ligand>
</feature>
<evidence type="ECO:0000256" key="6">
    <source>
        <dbReference type="SAM" id="MobiDB-lite"/>
    </source>
</evidence>
<feature type="compositionally biased region" description="Low complexity" evidence="6">
    <location>
        <begin position="224"/>
        <end position="242"/>
    </location>
</feature>
<evidence type="ECO:0000256" key="4">
    <source>
        <dbReference type="ARBA" id="ARBA00023212"/>
    </source>
</evidence>
<feature type="compositionally biased region" description="Polar residues" evidence="6">
    <location>
        <begin position="1035"/>
        <end position="1055"/>
    </location>
</feature>
<dbReference type="InterPro" id="IPR001752">
    <property type="entry name" value="Kinesin_motor_dom"/>
</dbReference>
<feature type="compositionally biased region" description="Polar residues" evidence="6">
    <location>
        <begin position="785"/>
        <end position="800"/>
    </location>
</feature>
<feature type="region of interest" description="Disordered" evidence="6">
    <location>
        <begin position="913"/>
        <end position="1055"/>
    </location>
</feature>
<name>A0ABQ9EF88_TEGGR</name>
<feature type="domain" description="Kinesin motor" evidence="7">
    <location>
        <begin position="249"/>
        <end position="549"/>
    </location>
</feature>
<feature type="compositionally biased region" description="Polar residues" evidence="6">
    <location>
        <begin position="699"/>
        <end position="711"/>
    </location>
</feature>
<dbReference type="PRINTS" id="PR00380">
    <property type="entry name" value="KINESINHEAVY"/>
</dbReference>
<keyword evidence="9" id="KW-1185">Reference proteome</keyword>
<feature type="region of interest" description="Disordered" evidence="6">
    <location>
        <begin position="651"/>
        <end position="830"/>
    </location>
</feature>
<dbReference type="PROSITE" id="PS50067">
    <property type="entry name" value="KINESIN_MOTOR_2"/>
    <property type="match status" value="1"/>
</dbReference>
<evidence type="ECO:0000313" key="9">
    <source>
        <dbReference type="Proteomes" id="UP001217089"/>
    </source>
</evidence>
<dbReference type="PROSITE" id="PS00411">
    <property type="entry name" value="KINESIN_MOTOR_1"/>
    <property type="match status" value="1"/>
</dbReference>
<reference evidence="8 9" key="1">
    <citation type="submission" date="2022-12" db="EMBL/GenBank/DDBJ databases">
        <title>Chromosome-level genome of Tegillarca granosa.</title>
        <authorList>
            <person name="Kim J."/>
        </authorList>
    </citation>
    <scope>NUCLEOTIDE SEQUENCE [LARGE SCALE GENOMIC DNA]</scope>
    <source>
        <strain evidence="8">Teg-2019</strain>
        <tissue evidence="8">Adductor muscle</tissue>
    </source>
</reference>
<evidence type="ECO:0000256" key="1">
    <source>
        <dbReference type="ARBA" id="ARBA00004245"/>
    </source>
</evidence>
<evidence type="ECO:0000313" key="8">
    <source>
        <dbReference type="EMBL" id="KAJ8303845.1"/>
    </source>
</evidence>
<feature type="compositionally biased region" description="Polar residues" evidence="6">
    <location>
        <begin position="652"/>
        <end position="664"/>
    </location>
</feature>
<dbReference type="CDD" id="cd01367">
    <property type="entry name" value="KISc_KIF2_like"/>
    <property type="match status" value="1"/>
</dbReference>
<keyword evidence="3 5" id="KW-0067">ATP-binding</keyword>
<accession>A0ABQ9EF88</accession>
<dbReference type="PANTHER" id="PTHR47971:SF20">
    <property type="entry name" value="KINESIN-LIKE PROTEIN KIF24"/>
    <property type="match status" value="1"/>
</dbReference>
<comment type="subcellular location">
    <subcellularLocation>
        <location evidence="1">Cytoplasm</location>
        <location evidence="1">Cytoskeleton</location>
    </subcellularLocation>
</comment>
<comment type="similarity">
    <text evidence="5">Belongs to the TRAFAC class myosin-kinesin ATPase superfamily. Kinesin family.</text>
</comment>
<keyword evidence="5" id="KW-0505">Motor protein</keyword>
<comment type="caution">
    <text evidence="8">The sequence shown here is derived from an EMBL/GenBank/DDBJ whole genome shotgun (WGS) entry which is preliminary data.</text>
</comment>
<evidence type="ECO:0000256" key="3">
    <source>
        <dbReference type="ARBA" id="ARBA00022840"/>
    </source>
</evidence>
<dbReference type="InterPro" id="IPR013761">
    <property type="entry name" value="SAM/pointed_sf"/>
</dbReference>
<dbReference type="SUPFAM" id="SSF47769">
    <property type="entry name" value="SAM/Pointed domain"/>
    <property type="match status" value="1"/>
</dbReference>
<dbReference type="Pfam" id="PF00225">
    <property type="entry name" value="Kinesin"/>
    <property type="match status" value="1"/>
</dbReference>
<dbReference type="InterPro" id="IPR019821">
    <property type="entry name" value="Kinesin_motor_CS"/>
</dbReference>
<feature type="region of interest" description="Disordered" evidence="6">
    <location>
        <begin position="610"/>
        <end position="636"/>
    </location>
</feature>
<sequence>MANSLWIISRHKRPELRVHAFANPQKQKILTPLLFICGIMEVKLEKHYPALRANGITRSDLLIRLSPRDYDAIGITSTEEKRRLVELISIIKSVNTSENNSNNSPLAARRSVPQNKSARKRNRSPLYGAEASRVSGRALTALNDVQVRESRPLNPSRNHIAPHDILDLLSSTDEDESNTDSSEHSDYEPATKHINAASSTPPPTRKMAVNRIKQKGYNYGVPNSSSAASTARSRSRPISASRQATGDERIRVCVRKRPLNKKEIKSGEEDIARVESTAAICVNEPKLAVDLTAYTLEHEFIFDEVFDEKGNATCFAYGQTGAGKTHTMIGSREIPGLYLLAAHDIFNLMQSGQHGSGLKLWVSFLKFIVLFDLLNRRNRLHAREDGSHRVCIAGLTETEAKDVHSLMQVLDYGHAVRSKGATGVNPDSSRSHAVLQIEVRDSNDKKLGRMSFIDLAGSERASDVTDTDKQTRMEGAEINQSLLALKECIRSIDQDSKHTPFRQSKLTHILKDSFIGDSRTCMIANISPTQSSCEHTLNTLRYADRVKELRRDPSFPSARGSAASHTLMNIPATGPSVFHPSNILCSSTPMKRKSSRQAISQVASSELFLDPNETPIKGHGVRRKTVNKPVNKPQPMRASANIQSRVAVVRHTTATRSTPEPETNSTSDSDSDHTDSCNVTEPKNTQAQKITANIPVVGSTDTENDFPTTDFNNEEELNDLNRTGGKSKQDQDGGVKLSSAGHPLPMVGYSTQGPLPKASYGTPAAVSSSTPVLRQKVYTDPGQPGSPQVNSAKIVSASESSVKDKSKAPINQVTNPMSAGPKLSESSPQHRSGVILPVAASVESIEDDLLFEVPSQPSVPIIRTPRTPLTPRSLSNGDMNLGLSRGRDAPFKLPQDPSVHPVLPAVLPAKSSDLTTFSQRSPGKIGLGRFHEPPVPPSPPFLLQNPPPRSYPRVVHSPPQSQTNIYPESKPEITGATNYPSKHDDETYPSKLEHNRDVQSDTGQGPYNYLGQGTNYGLRREKSDPEIANSESKHQTQGFVPSQESNIRDSVSSDGDNAFSTDHWYNTPADLDTHINRSTNQLPKGHKMVRFCCILYTE</sequence>
<dbReference type="InterPro" id="IPR036961">
    <property type="entry name" value="Kinesin_motor_dom_sf"/>
</dbReference>
<gene>
    <name evidence="8" type="ORF">KUTeg_017428</name>
</gene>
<feature type="region of interest" description="Disordered" evidence="6">
    <location>
        <begin position="96"/>
        <end position="129"/>
    </location>
</feature>
<proteinExistence type="inferred from homology"/>
<dbReference type="InterPro" id="IPR027640">
    <property type="entry name" value="Kinesin-like_fam"/>
</dbReference>
<dbReference type="PANTHER" id="PTHR47971">
    <property type="entry name" value="KINESIN-RELATED PROTEIN 6"/>
    <property type="match status" value="1"/>
</dbReference>
<keyword evidence="2 5" id="KW-0547">Nucleotide-binding</keyword>
<protein>
    <recommendedName>
        <fullName evidence="7">Kinesin motor domain-containing protein</fullName>
    </recommendedName>
</protein>
<dbReference type="Proteomes" id="UP001217089">
    <property type="component" value="Unassembled WGS sequence"/>
</dbReference>
<keyword evidence="4" id="KW-0206">Cytoskeleton</keyword>
<organism evidence="8 9">
    <name type="scientific">Tegillarca granosa</name>
    <name type="common">Malaysian cockle</name>
    <name type="synonym">Anadara granosa</name>
    <dbReference type="NCBI Taxonomy" id="220873"/>
    <lineage>
        <taxon>Eukaryota</taxon>
        <taxon>Metazoa</taxon>
        <taxon>Spiralia</taxon>
        <taxon>Lophotrochozoa</taxon>
        <taxon>Mollusca</taxon>
        <taxon>Bivalvia</taxon>
        <taxon>Autobranchia</taxon>
        <taxon>Pteriomorphia</taxon>
        <taxon>Arcoida</taxon>
        <taxon>Arcoidea</taxon>
        <taxon>Arcidae</taxon>
        <taxon>Tegillarca</taxon>
    </lineage>
</organism>
<dbReference type="InterPro" id="IPR027417">
    <property type="entry name" value="P-loop_NTPase"/>
</dbReference>
<evidence type="ECO:0000259" key="7">
    <source>
        <dbReference type="PROSITE" id="PS50067"/>
    </source>
</evidence>